<comment type="caution">
    <text evidence="2">The sequence shown here is derived from an EMBL/GenBank/DDBJ whole genome shotgun (WGS) entry which is preliminary data.</text>
</comment>
<dbReference type="STRING" id="574375.AZF08_07480"/>
<dbReference type="SUPFAM" id="SSF56112">
    <property type="entry name" value="Protein kinase-like (PK-like)"/>
    <property type="match status" value="1"/>
</dbReference>
<feature type="domain" description="Aminoglycoside phosphotransferase" evidence="1">
    <location>
        <begin position="32"/>
        <end position="249"/>
    </location>
</feature>
<dbReference type="InterPro" id="IPR002575">
    <property type="entry name" value="Aminoglycoside_PTrfase"/>
</dbReference>
<dbReference type="Proteomes" id="UP000027778">
    <property type="component" value="Unassembled WGS sequence"/>
</dbReference>
<dbReference type="AlphaFoldDB" id="A0A073KSE9"/>
<dbReference type="EMBL" id="JOTM01000002">
    <property type="protein sequence ID" value="KEK25318.1"/>
    <property type="molecule type" value="Genomic_DNA"/>
</dbReference>
<dbReference type="GO" id="GO:0016740">
    <property type="term" value="F:transferase activity"/>
    <property type="evidence" value="ECO:0007669"/>
    <property type="project" value="UniProtKB-KW"/>
</dbReference>
<dbReference type="OrthoDB" id="334783at2"/>
<protein>
    <submittedName>
        <fullName evidence="2">Aminoglycoside phosphotransferase</fullName>
    </submittedName>
</protein>
<name>A0A073KSE9_9BACI</name>
<gene>
    <name evidence="2" type="ORF">BAGA_11860</name>
</gene>
<keyword evidence="2" id="KW-0808">Transferase</keyword>
<keyword evidence="3" id="KW-1185">Reference proteome</keyword>
<dbReference type="Pfam" id="PF01636">
    <property type="entry name" value="APH"/>
    <property type="match status" value="1"/>
</dbReference>
<evidence type="ECO:0000259" key="1">
    <source>
        <dbReference type="Pfam" id="PF01636"/>
    </source>
</evidence>
<proteinExistence type="predicted"/>
<dbReference type="eggNOG" id="COG3173">
    <property type="taxonomic scope" value="Bacteria"/>
</dbReference>
<sequence length="304" mass="34691">MIPTQAKAGHLKEQLQTILTNEYSDLAVKQLEVIGNGVQNVVFRGDSEKGPLAFRVPWEREVNNVNDGVFNSRISLQKEATLSKFCFSKSIPVPAVHRLHLSTELDFLISDYVASDSTSISSYKIGEALNQLHNIPIEDLNYQNEHGKPCSKLIAERLVTRLEAFNQIANWNIQLPNKREIEQILQEGDTLKKLLHMDIRPVNLIGWSGEVKAIVDWDNALIGHPLLDLMRIVETNEVNWDEFKEGYGNDEVFDSLPKIVRLFYQLDTAVMLANLFITSLKIADKELYYKERVKMLSKEIQEAL</sequence>
<organism evidence="2 3">
    <name type="scientific">Bacillus gaemokensis</name>
    <dbReference type="NCBI Taxonomy" id="574375"/>
    <lineage>
        <taxon>Bacteria</taxon>
        <taxon>Bacillati</taxon>
        <taxon>Bacillota</taxon>
        <taxon>Bacilli</taxon>
        <taxon>Bacillales</taxon>
        <taxon>Bacillaceae</taxon>
        <taxon>Bacillus</taxon>
        <taxon>Bacillus cereus group</taxon>
    </lineage>
</organism>
<dbReference type="Gene3D" id="3.90.1200.10">
    <property type="match status" value="1"/>
</dbReference>
<accession>A0A073KSE9</accession>
<dbReference type="InterPro" id="IPR011009">
    <property type="entry name" value="Kinase-like_dom_sf"/>
</dbReference>
<evidence type="ECO:0000313" key="3">
    <source>
        <dbReference type="Proteomes" id="UP000027778"/>
    </source>
</evidence>
<dbReference type="RefSeq" id="WP_033673173.1">
    <property type="nucleotide sequence ID" value="NZ_JOTM01000002.1"/>
</dbReference>
<reference evidence="2 3" key="1">
    <citation type="submission" date="2014-06" db="EMBL/GenBank/DDBJ databases">
        <title>Draft genome sequence of Bacillus gaemokensis JCM 15801 (MCCC 1A00707).</title>
        <authorList>
            <person name="Lai Q."/>
            <person name="Liu Y."/>
            <person name="Shao Z."/>
        </authorList>
    </citation>
    <scope>NUCLEOTIDE SEQUENCE [LARGE SCALE GENOMIC DNA]</scope>
    <source>
        <strain evidence="2 3">JCM 15801</strain>
    </source>
</reference>
<evidence type="ECO:0000313" key="2">
    <source>
        <dbReference type="EMBL" id="KEK25318.1"/>
    </source>
</evidence>